<dbReference type="EMBL" id="MU005638">
    <property type="protein sequence ID" value="KAF2676159.1"/>
    <property type="molecule type" value="Genomic_DNA"/>
</dbReference>
<keyword evidence="5" id="KW-0496">Mitochondrion</keyword>
<evidence type="ECO:0000256" key="1">
    <source>
        <dbReference type="ARBA" id="ARBA00004450"/>
    </source>
</evidence>
<organism evidence="7 8">
    <name type="scientific">Lentithecium fluviatile CBS 122367</name>
    <dbReference type="NCBI Taxonomy" id="1168545"/>
    <lineage>
        <taxon>Eukaryota</taxon>
        <taxon>Fungi</taxon>
        <taxon>Dikarya</taxon>
        <taxon>Ascomycota</taxon>
        <taxon>Pezizomycotina</taxon>
        <taxon>Dothideomycetes</taxon>
        <taxon>Pleosporomycetidae</taxon>
        <taxon>Pleosporales</taxon>
        <taxon>Massarineae</taxon>
        <taxon>Lentitheciaceae</taxon>
        <taxon>Lentithecium</taxon>
    </lineage>
</organism>
<keyword evidence="6" id="KW-0472">Membrane</keyword>
<comment type="similarity">
    <text evidence="2">Belongs to the FMP52 family.</text>
</comment>
<dbReference type="Proteomes" id="UP000799291">
    <property type="component" value="Unassembled WGS sequence"/>
</dbReference>
<name>A0A6G1IE30_9PLEO</name>
<evidence type="ECO:0000256" key="2">
    <source>
        <dbReference type="ARBA" id="ARBA00006617"/>
    </source>
</evidence>
<keyword evidence="4" id="KW-0809">Transit peptide</keyword>
<evidence type="ECO:0000313" key="7">
    <source>
        <dbReference type="EMBL" id="KAF2676159.1"/>
    </source>
</evidence>
<keyword evidence="3" id="KW-1000">Mitochondrion outer membrane</keyword>
<accession>A0A6G1IE30</accession>
<dbReference type="InterPro" id="IPR036291">
    <property type="entry name" value="NAD(P)-bd_dom_sf"/>
</dbReference>
<evidence type="ECO:0000256" key="6">
    <source>
        <dbReference type="ARBA" id="ARBA00023136"/>
    </source>
</evidence>
<proteinExistence type="inferred from homology"/>
<dbReference type="GO" id="GO:0005741">
    <property type="term" value="C:mitochondrial outer membrane"/>
    <property type="evidence" value="ECO:0007669"/>
    <property type="project" value="UniProtKB-SubCell"/>
</dbReference>
<dbReference type="PANTHER" id="PTHR14097">
    <property type="entry name" value="OXIDOREDUCTASE HTATIP2"/>
    <property type="match status" value="1"/>
</dbReference>
<evidence type="ECO:0000256" key="3">
    <source>
        <dbReference type="ARBA" id="ARBA00022787"/>
    </source>
</evidence>
<dbReference type="OrthoDB" id="430436at2759"/>
<gene>
    <name evidence="7" type="ORF">K458DRAFT_397180</name>
</gene>
<sequence>MATATLAGSTGMVGTHILTELLAHPSISAVYAYSRRDLANPTASTKLFPLTSTDTTSWPAQFPRELKPKIFLSALGTTRAAAGGLEAQKKIDLDLNYELARAAKDAGVETYVLVSTSGANAHSSMGYAQMKGELEEKVKDLGFKHTVILRPGLIMGERAESRPAEAALRGFAGLLKKVSPALTNFWGQDARIIGKAAVLAGVQCLEGKRESGIWMLGQADIVRLGGEGKA</sequence>
<dbReference type="InterPro" id="IPR014843">
    <property type="entry name" value="Him1/Fmp52"/>
</dbReference>
<reference evidence="7" key="1">
    <citation type="journal article" date="2020" name="Stud. Mycol.">
        <title>101 Dothideomycetes genomes: a test case for predicting lifestyles and emergence of pathogens.</title>
        <authorList>
            <person name="Haridas S."/>
            <person name="Albert R."/>
            <person name="Binder M."/>
            <person name="Bloem J."/>
            <person name="Labutti K."/>
            <person name="Salamov A."/>
            <person name="Andreopoulos B."/>
            <person name="Baker S."/>
            <person name="Barry K."/>
            <person name="Bills G."/>
            <person name="Bluhm B."/>
            <person name="Cannon C."/>
            <person name="Castanera R."/>
            <person name="Culley D."/>
            <person name="Daum C."/>
            <person name="Ezra D."/>
            <person name="Gonzalez J."/>
            <person name="Henrissat B."/>
            <person name="Kuo A."/>
            <person name="Liang C."/>
            <person name="Lipzen A."/>
            <person name="Lutzoni F."/>
            <person name="Magnuson J."/>
            <person name="Mondo S."/>
            <person name="Nolan M."/>
            <person name="Ohm R."/>
            <person name="Pangilinan J."/>
            <person name="Park H.-J."/>
            <person name="Ramirez L."/>
            <person name="Alfaro M."/>
            <person name="Sun H."/>
            <person name="Tritt A."/>
            <person name="Yoshinaga Y."/>
            <person name="Zwiers L.-H."/>
            <person name="Turgeon B."/>
            <person name="Goodwin S."/>
            <person name="Spatafora J."/>
            <person name="Crous P."/>
            <person name="Grigoriev I."/>
        </authorList>
    </citation>
    <scope>NUCLEOTIDE SEQUENCE</scope>
    <source>
        <strain evidence="7">CBS 122367</strain>
    </source>
</reference>
<comment type="subcellular location">
    <subcellularLocation>
        <location evidence="1">Mitochondrion outer membrane</location>
        <topology evidence="1">Peripheral membrane protein</topology>
    </subcellularLocation>
</comment>
<protein>
    <submittedName>
        <fullName evidence="7">NAD dependent epimerase/dehydratase family protein-like protein</fullName>
    </submittedName>
</protein>
<evidence type="ECO:0000313" key="8">
    <source>
        <dbReference type="Proteomes" id="UP000799291"/>
    </source>
</evidence>
<dbReference type="FunFam" id="3.40.50.720:FF:000366">
    <property type="entry name" value="Protein FMP52, mitochondrial"/>
    <property type="match status" value="1"/>
</dbReference>
<dbReference type="AlphaFoldDB" id="A0A6G1IE30"/>
<evidence type="ECO:0000256" key="5">
    <source>
        <dbReference type="ARBA" id="ARBA00023128"/>
    </source>
</evidence>
<dbReference type="GO" id="GO:0051170">
    <property type="term" value="P:import into nucleus"/>
    <property type="evidence" value="ECO:0007669"/>
    <property type="project" value="TreeGrafter"/>
</dbReference>
<evidence type="ECO:0000256" key="4">
    <source>
        <dbReference type="ARBA" id="ARBA00022946"/>
    </source>
</evidence>
<keyword evidence="8" id="KW-1185">Reference proteome</keyword>
<dbReference type="Pfam" id="PF08732">
    <property type="entry name" value="HIM1"/>
    <property type="match status" value="1"/>
</dbReference>
<dbReference type="Gene3D" id="3.40.50.720">
    <property type="entry name" value="NAD(P)-binding Rossmann-like Domain"/>
    <property type="match status" value="1"/>
</dbReference>
<dbReference type="SUPFAM" id="SSF51735">
    <property type="entry name" value="NAD(P)-binding Rossmann-fold domains"/>
    <property type="match status" value="1"/>
</dbReference>
<dbReference type="PANTHER" id="PTHR14097:SF7">
    <property type="entry name" value="OXIDOREDUCTASE HTATIP2"/>
    <property type="match status" value="1"/>
</dbReference>